<dbReference type="RefSeq" id="WP_225685586.1">
    <property type="nucleotide sequence ID" value="NZ_JAERSE020000001.1"/>
</dbReference>
<accession>A0ABS7ZWZ8</accession>
<dbReference type="EMBL" id="JAERSE020000001">
    <property type="protein sequence ID" value="MCA6065702.1"/>
    <property type="molecule type" value="Genomic_DNA"/>
</dbReference>
<dbReference type="Proteomes" id="UP000618240">
    <property type="component" value="Unassembled WGS sequence"/>
</dbReference>
<feature type="signal peptide" evidence="1">
    <location>
        <begin position="1"/>
        <end position="18"/>
    </location>
</feature>
<evidence type="ECO:0000256" key="1">
    <source>
        <dbReference type="SAM" id="SignalP"/>
    </source>
</evidence>
<keyword evidence="1" id="KW-0732">Signal</keyword>
<comment type="caution">
    <text evidence="2">The sequence shown here is derived from an EMBL/GenBank/DDBJ whole genome shotgun (WGS) entry which is preliminary data.</text>
</comment>
<feature type="chain" id="PRO_5045758217" evidence="1">
    <location>
        <begin position="19"/>
        <end position="377"/>
    </location>
</feature>
<evidence type="ECO:0000313" key="2">
    <source>
        <dbReference type="EMBL" id="MCA6065702.1"/>
    </source>
</evidence>
<evidence type="ECO:0000313" key="3">
    <source>
        <dbReference type="Proteomes" id="UP000618240"/>
    </source>
</evidence>
<sequence length="377" mass="44445">MKKIILMLSLLLAFTISAQETKQVSFDEKFKKEHQGNAKIEINELKELLHIMIAITEAGLENDDMVQQKGQYYQDVLQQFKKFNNEKIIVKFDSLIKANPLNYIFLTGNGTSYDFKNNQLVPNKYYIFPAQKVSSSAIIKVNPISTYKKEIEDFAVKSDFRTFYKDHLPYYKNIISTYNEQANLGEQWKWLEKNFNTKVNNYLILCSPLINGLNYTDNYKDKDFKQIVMVLPPVEEDPALSKEENIVLNTRGMLTEIDHNYVGTPTKNYIKEIENALKDREKWVNTKQEGTQYYPNPEKVFNEYMTYAVFYLFSTEKFKNDQKIVDNAYHSVNQVMKERGFPKMKEFNDALLATRKKYPNKKIDDLYPEFIQWCSQQ</sequence>
<gene>
    <name evidence="2" type="ORF">JI747_000845</name>
</gene>
<reference evidence="2 3" key="1">
    <citation type="submission" date="2021-09" db="EMBL/GenBank/DDBJ databases">
        <title>Genome sequencing and assembly of Chryseobacterium sp. RG1.</title>
        <authorList>
            <person name="Chhetri G."/>
        </authorList>
    </citation>
    <scope>NUCLEOTIDE SEQUENCE [LARGE SCALE GENOMIC DNA]</scope>
    <source>
        <strain evidence="2 3">RG1</strain>
    </source>
</reference>
<proteinExistence type="predicted"/>
<keyword evidence="3" id="KW-1185">Reference proteome</keyword>
<organism evidence="2 3">
    <name type="scientific">Chryseobacterium tagetis</name>
    <dbReference type="NCBI Taxonomy" id="2801334"/>
    <lineage>
        <taxon>Bacteria</taxon>
        <taxon>Pseudomonadati</taxon>
        <taxon>Bacteroidota</taxon>
        <taxon>Flavobacteriia</taxon>
        <taxon>Flavobacteriales</taxon>
        <taxon>Weeksellaceae</taxon>
        <taxon>Chryseobacterium group</taxon>
        <taxon>Chryseobacterium</taxon>
    </lineage>
</organism>
<protein>
    <submittedName>
        <fullName evidence="2">DUF4932 domain-containing protein</fullName>
    </submittedName>
</protein>
<name>A0ABS7ZWZ8_9FLAO</name>